<evidence type="ECO:0000256" key="2">
    <source>
        <dbReference type="ARBA" id="ARBA00022989"/>
    </source>
</evidence>
<gene>
    <name evidence="6" type="ORF">H7F49_08900</name>
</gene>
<dbReference type="EMBL" id="JACLAU010000010">
    <property type="protein sequence ID" value="MBC2651819.1"/>
    <property type="molecule type" value="Genomic_DNA"/>
</dbReference>
<dbReference type="Gene3D" id="1.20.1250.20">
    <property type="entry name" value="MFS general substrate transporter like domains"/>
    <property type="match status" value="2"/>
</dbReference>
<name>A0A7X1F7S8_9SPHN</name>
<dbReference type="SUPFAM" id="SSF103473">
    <property type="entry name" value="MFS general substrate transporter"/>
    <property type="match status" value="1"/>
</dbReference>
<evidence type="ECO:0000313" key="7">
    <source>
        <dbReference type="Proteomes" id="UP000520156"/>
    </source>
</evidence>
<evidence type="ECO:0000256" key="1">
    <source>
        <dbReference type="ARBA" id="ARBA00022692"/>
    </source>
</evidence>
<evidence type="ECO:0000259" key="5">
    <source>
        <dbReference type="PROSITE" id="PS50850"/>
    </source>
</evidence>
<feature type="domain" description="Major facilitator superfamily (MFS) profile" evidence="5">
    <location>
        <begin position="8"/>
        <end position="402"/>
    </location>
</feature>
<proteinExistence type="predicted"/>
<feature type="transmembrane region" description="Helical" evidence="4">
    <location>
        <begin position="52"/>
        <end position="75"/>
    </location>
</feature>
<dbReference type="RefSeq" id="WP_185683240.1">
    <property type="nucleotide sequence ID" value="NZ_JACLAU010000010.1"/>
</dbReference>
<feature type="transmembrane region" description="Helical" evidence="4">
    <location>
        <begin position="141"/>
        <end position="166"/>
    </location>
</feature>
<feature type="transmembrane region" description="Helical" evidence="4">
    <location>
        <begin position="226"/>
        <end position="247"/>
    </location>
</feature>
<feature type="transmembrane region" description="Helical" evidence="4">
    <location>
        <begin position="108"/>
        <end position="129"/>
    </location>
</feature>
<protein>
    <submittedName>
        <fullName evidence="6">MFS transporter</fullName>
    </submittedName>
</protein>
<accession>A0A7X1F7S8</accession>
<feature type="transmembrane region" description="Helical" evidence="4">
    <location>
        <begin position="82"/>
        <end position="102"/>
    </location>
</feature>
<reference evidence="6 7" key="1">
    <citation type="submission" date="2020-08" db="EMBL/GenBank/DDBJ databases">
        <title>The genome sequence of Novosphingobium flavum 4Y4.</title>
        <authorList>
            <person name="Liu Y."/>
        </authorList>
    </citation>
    <scope>NUCLEOTIDE SEQUENCE [LARGE SCALE GENOMIC DNA]</scope>
    <source>
        <strain evidence="6 7">4Y4</strain>
    </source>
</reference>
<keyword evidence="7" id="KW-1185">Reference proteome</keyword>
<dbReference type="GO" id="GO:0022857">
    <property type="term" value="F:transmembrane transporter activity"/>
    <property type="evidence" value="ECO:0007669"/>
    <property type="project" value="InterPro"/>
</dbReference>
<organism evidence="6 7">
    <name type="scientific">Novosphingobium aerophilum</name>
    <dbReference type="NCBI Taxonomy" id="2839843"/>
    <lineage>
        <taxon>Bacteria</taxon>
        <taxon>Pseudomonadati</taxon>
        <taxon>Pseudomonadota</taxon>
        <taxon>Alphaproteobacteria</taxon>
        <taxon>Sphingomonadales</taxon>
        <taxon>Sphingomonadaceae</taxon>
        <taxon>Novosphingobium</taxon>
    </lineage>
</organism>
<keyword evidence="2 4" id="KW-1133">Transmembrane helix</keyword>
<feature type="transmembrane region" description="Helical" evidence="4">
    <location>
        <begin position="288"/>
        <end position="308"/>
    </location>
</feature>
<feature type="transmembrane region" description="Helical" evidence="4">
    <location>
        <begin position="314"/>
        <end position="331"/>
    </location>
</feature>
<dbReference type="Proteomes" id="UP000520156">
    <property type="component" value="Unassembled WGS sequence"/>
</dbReference>
<dbReference type="InterPro" id="IPR011701">
    <property type="entry name" value="MFS"/>
</dbReference>
<comment type="caution">
    <text evidence="6">The sequence shown here is derived from an EMBL/GenBank/DDBJ whole genome shotgun (WGS) entry which is preliminary data.</text>
</comment>
<dbReference type="InterPro" id="IPR020846">
    <property type="entry name" value="MFS_dom"/>
</dbReference>
<keyword evidence="3 4" id="KW-0472">Membrane</keyword>
<dbReference type="AlphaFoldDB" id="A0A7X1F7S8"/>
<feature type="transmembrane region" description="Helical" evidence="4">
    <location>
        <begin position="380"/>
        <end position="398"/>
    </location>
</feature>
<feature type="transmembrane region" description="Helical" evidence="4">
    <location>
        <begin position="172"/>
        <end position="190"/>
    </location>
</feature>
<feature type="transmembrane region" description="Helical" evidence="4">
    <location>
        <begin position="14"/>
        <end position="40"/>
    </location>
</feature>
<dbReference type="InterPro" id="IPR036259">
    <property type="entry name" value="MFS_trans_sf"/>
</dbReference>
<evidence type="ECO:0000256" key="4">
    <source>
        <dbReference type="SAM" id="Phobius"/>
    </source>
</evidence>
<dbReference type="PANTHER" id="PTHR23528:SF1">
    <property type="entry name" value="MAJOR FACILITATOR SUPERFAMILY (MFS) PROFILE DOMAIN-CONTAINING PROTEIN"/>
    <property type="match status" value="1"/>
</dbReference>
<feature type="transmembrane region" description="Helical" evidence="4">
    <location>
        <begin position="259"/>
        <end position="276"/>
    </location>
</feature>
<dbReference type="PROSITE" id="PS50850">
    <property type="entry name" value="MFS"/>
    <property type="match status" value="1"/>
</dbReference>
<feature type="transmembrane region" description="Helical" evidence="4">
    <location>
        <begin position="352"/>
        <end position="374"/>
    </location>
</feature>
<keyword evidence="1 4" id="KW-0812">Transmembrane</keyword>
<evidence type="ECO:0000313" key="6">
    <source>
        <dbReference type="EMBL" id="MBC2651819.1"/>
    </source>
</evidence>
<sequence length="402" mass="42479">MVEPAPDELSLRALLLYALAWSGGAIAYVPFLTILLPLQVTVLAGDRIAVSWLAYILFAGAVAASLGNILFGYLSDRSGHRLGWVTLGLGISGALLLLMAHATSFVTIIVLVITWQLGLNMMLAPLAAWAGEQVPDRQKGLLGGLLAFAPGMGGLAGAVVTLPGLAAAGERLVLVMVMVTACVVPLLLFGPSRRPPATGSVPPDEGDGPGNQPGRAARARLARRMWLARLAVQIAEAALFSFLYLWLRRIDPTMDEFRTARVLSLVLLAAAPIALLAGHWGDRRNRPIAPLVVCALVASVALLAMAAARSLTTAYAAYALFGCATSTFLALHSAQTLRVLPRSDRIGRDLGLFNLTNTVPSLVMPWLTLALVPYFGFPGLFALLAMLSLCAVGLLSSLRLHP</sequence>
<dbReference type="Pfam" id="PF07690">
    <property type="entry name" value="MFS_1"/>
    <property type="match status" value="1"/>
</dbReference>
<dbReference type="PANTHER" id="PTHR23528">
    <property type="match status" value="1"/>
</dbReference>
<evidence type="ECO:0000256" key="3">
    <source>
        <dbReference type="ARBA" id="ARBA00023136"/>
    </source>
</evidence>